<keyword evidence="1" id="KW-0732">Signal</keyword>
<comment type="caution">
    <text evidence="2">The sequence shown here is derived from an EMBL/GenBank/DDBJ whole genome shotgun (WGS) entry which is preliminary data.</text>
</comment>
<evidence type="ECO:0000313" key="2">
    <source>
        <dbReference type="EMBL" id="MBT9314415.1"/>
    </source>
</evidence>
<reference evidence="2" key="1">
    <citation type="submission" date="2020-11" db="EMBL/GenBank/DDBJ databases">
        <authorList>
            <person name="Konstantinou D."/>
            <person name="Gkelis S."/>
            <person name="Popin R."/>
            <person name="Fewer D."/>
            <person name="Sivonen K."/>
        </authorList>
    </citation>
    <scope>NUCLEOTIDE SEQUENCE</scope>
    <source>
        <strain evidence="2">TAU-MAC 1115</strain>
    </source>
</reference>
<dbReference type="EMBL" id="JADOES010000004">
    <property type="protein sequence ID" value="MBT9314415.1"/>
    <property type="molecule type" value="Genomic_DNA"/>
</dbReference>
<feature type="chain" id="PRO_5037531363" evidence="1">
    <location>
        <begin position="44"/>
        <end position="252"/>
    </location>
</feature>
<dbReference type="InterPro" id="IPR010328">
    <property type="entry name" value="DUF928"/>
</dbReference>
<dbReference type="RefSeq" id="WP_215607485.1">
    <property type="nucleotide sequence ID" value="NZ_JADOES010000004.1"/>
</dbReference>
<sequence length="252" mass="27436">MTLFNVLFAQTPLEFPKRFCRCTALGLVIALGALCFSPTLAQAEDDQVRQGLPGRRISGASRLPTSACAQNANPLVAIVPETNLGTTAVAEPTLWLSVPKVTTAKQLEFRLFNAQDKIIYQTSVTVEPTADLMGLDLGTMTNAPKLEVAQRYRWTASIICNSNNPSENISVEGWVDRVDVSNPGGTGSGSIDLWYDRLGLLVEELQRQPHNQDVLSQWETLMASARLDQIVPLSVDADSVDITLPITVVEPD</sequence>
<keyword evidence="3" id="KW-1185">Reference proteome</keyword>
<feature type="signal peptide" evidence="1">
    <location>
        <begin position="1"/>
        <end position="43"/>
    </location>
</feature>
<dbReference type="AlphaFoldDB" id="A0A947DC46"/>
<dbReference type="Proteomes" id="UP000717364">
    <property type="component" value="Unassembled WGS sequence"/>
</dbReference>
<dbReference type="Pfam" id="PF06051">
    <property type="entry name" value="DUF928"/>
    <property type="match status" value="1"/>
</dbReference>
<evidence type="ECO:0000313" key="3">
    <source>
        <dbReference type="Proteomes" id="UP000717364"/>
    </source>
</evidence>
<name>A0A947DC46_9CYAN</name>
<organism evidence="2 3">
    <name type="scientific">Leptothoe spongobia TAU-MAC 1115</name>
    <dbReference type="NCBI Taxonomy" id="1967444"/>
    <lineage>
        <taxon>Bacteria</taxon>
        <taxon>Bacillati</taxon>
        <taxon>Cyanobacteriota</taxon>
        <taxon>Cyanophyceae</taxon>
        <taxon>Nodosilineales</taxon>
        <taxon>Cymatolegaceae</taxon>
        <taxon>Leptothoe</taxon>
        <taxon>Leptothoe spongobia</taxon>
    </lineage>
</organism>
<protein>
    <submittedName>
        <fullName evidence="2">DUF928 domain-containing protein</fullName>
    </submittedName>
</protein>
<gene>
    <name evidence="2" type="ORF">IXB50_03150</name>
</gene>
<proteinExistence type="predicted"/>
<reference evidence="2" key="2">
    <citation type="journal article" date="2021" name="Mar. Drugs">
        <title>Genome Reduction and Secondary Metabolism of the Marine Sponge-Associated Cyanobacterium Leptothoe.</title>
        <authorList>
            <person name="Konstantinou D."/>
            <person name="Popin R.V."/>
            <person name="Fewer D.P."/>
            <person name="Sivonen K."/>
            <person name="Gkelis S."/>
        </authorList>
    </citation>
    <scope>NUCLEOTIDE SEQUENCE</scope>
    <source>
        <strain evidence="2">TAU-MAC 1115</strain>
    </source>
</reference>
<evidence type="ECO:0000256" key="1">
    <source>
        <dbReference type="SAM" id="SignalP"/>
    </source>
</evidence>
<accession>A0A947DC46</accession>